<dbReference type="CDD" id="cd03801">
    <property type="entry name" value="GT4_PimA-like"/>
    <property type="match status" value="1"/>
</dbReference>
<dbReference type="InterPro" id="IPR001296">
    <property type="entry name" value="Glyco_trans_1"/>
</dbReference>
<dbReference type="SMR" id="B2RHA1"/>
<dbReference type="SUPFAM" id="SSF53756">
    <property type="entry name" value="UDP-Glycosyltransferase/glycogen phosphorylase"/>
    <property type="match status" value="1"/>
</dbReference>
<dbReference type="CAZy" id="GT4">
    <property type="family name" value="Glycosyltransferase Family 4"/>
</dbReference>
<dbReference type="AlphaFoldDB" id="B2RHA1"/>
<dbReference type="OrthoDB" id="7560678at2"/>
<accession>B2RHA1</accession>
<sequence length="352" mass="39364">MKQGVFVNILSIGCNYKPVRGGVAQVLDIYDKYIFKDFRFIANSGGGGFRNLRILLVSICRLIKQLLSKREIKIVHIHTASYNSFYRSAIFVSLSKLLGRKVILHIHGGGFKDFYKTNPRLIRKILEIADCLIVLSGSWKNFFESITKKPLIRVVPNPVILPSNEDLGRREHSPLLRLLFLGILDQQKGIYDLLQVLADHKEEFEGRALLNVGGNGDVATFENTVKKMGLEQLVAFHGWVSGDKKKELLLNSDVFILPSYAEGLPMAILEAMAYGLAIVSTTVGAIPEVVNEDNGFLITPGDRQMLADLLVSLVPGISQNFLLEKQRAAKEIAQGYSVENVARCLNRIYYEI</sequence>
<dbReference type="EMBL" id="AP009380">
    <property type="protein sequence ID" value="BAG32746.1"/>
    <property type="molecule type" value="Genomic_DNA"/>
</dbReference>
<evidence type="ECO:0000313" key="7">
    <source>
        <dbReference type="Proteomes" id="UP000008842"/>
    </source>
</evidence>
<dbReference type="InterPro" id="IPR028098">
    <property type="entry name" value="Glyco_trans_4-like_N"/>
</dbReference>
<organism evidence="6 7">
    <name type="scientific">Porphyromonas gingivalis (strain ATCC 33277 / DSM 20709 / CIP 103683 / JCM 12257 / NCTC 11834 / 2561)</name>
    <dbReference type="NCBI Taxonomy" id="431947"/>
    <lineage>
        <taxon>Bacteria</taxon>
        <taxon>Pseudomonadati</taxon>
        <taxon>Bacteroidota</taxon>
        <taxon>Bacteroidia</taxon>
        <taxon>Bacteroidales</taxon>
        <taxon>Porphyromonadaceae</taxon>
        <taxon>Porphyromonas</taxon>
    </lineage>
</organism>
<reference evidence="6 7" key="1">
    <citation type="journal article" date="2008" name="DNA Res.">
        <title>Determination of the genome sequence of Porphyromonas gingivalis strain ATCC 33277 and genomic comparison with strain W83 revealed extensive genome rearrangements in P. gingivalis.</title>
        <authorList>
            <person name="Naito M."/>
            <person name="Hirakawa H."/>
            <person name="Yamashita A."/>
            <person name="Ohara N."/>
            <person name="Shoji M."/>
            <person name="Yukitake H."/>
            <person name="Nakayama K."/>
            <person name="Toh H."/>
            <person name="Yoshimura F."/>
            <person name="Kuhara S."/>
            <person name="Hattori M."/>
            <person name="Hayashi T."/>
            <person name="Nakayama K."/>
        </authorList>
    </citation>
    <scope>NUCLEOTIDE SEQUENCE [LARGE SCALE GENOMIC DNA]</scope>
    <source>
        <strain evidence="7">ATCC 33277 / DSM 20709 / CIP 103683 / JCM 12257 / NCTC 11834 / 2561</strain>
    </source>
</reference>
<evidence type="ECO:0000256" key="3">
    <source>
        <dbReference type="ARBA" id="ARBA00022679"/>
    </source>
</evidence>
<name>B2RHA1_PORG3</name>
<dbReference type="PANTHER" id="PTHR12526">
    <property type="entry name" value="GLYCOSYLTRANSFERASE"/>
    <property type="match status" value="1"/>
</dbReference>
<evidence type="ECO:0000256" key="2">
    <source>
        <dbReference type="ARBA" id="ARBA00022676"/>
    </source>
</evidence>
<comment type="similarity">
    <text evidence="1">Belongs to the glycosyltransferase group 1 family. Glycosyltransferase 4 subfamily.</text>
</comment>
<evidence type="ECO:0000259" key="4">
    <source>
        <dbReference type="Pfam" id="PF00534"/>
    </source>
</evidence>
<dbReference type="Gene3D" id="3.40.50.2000">
    <property type="entry name" value="Glycogen Phosphorylase B"/>
    <property type="match status" value="2"/>
</dbReference>
<dbReference type="Pfam" id="PF13439">
    <property type="entry name" value="Glyco_transf_4"/>
    <property type="match status" value="1"/>
</dbReference>
<gene>
    <name evidence="6" type="ordered locus">PGN_0227</name>
</gene>
<dbReference type="Proteomes" id="UP000008842">
    <property type="component" value="Chromosome"/>
</dbReference>
<protein>
    <submittedName>
        <fullName evidence="6">Probable glycosyl transferase family 1</fullName>
    </submittedName>
</protein>
<dbReference type="eggNOG" id="COG0438">
    <property type="taxonomic scope" value="Bacteria"/>
</dbReference>
<dbReference type="PANTHER" id="PTHR12526:SF640">
    <property type="entry name" value="COLANIC ACID BIOSYNTHESIS GLYCOSYLTRANSFERASE WCAL-RELATED"/>
    <property type="match status" value="1"/>
</dbReference>
<feature type="domain" description="Glycosyltransferase subfamily 4-like N-terminal" evidence="5">
    <location>
        <begin position="54"/>
        <end position="159"/>
    </location>
</feature>
<keyword evidence="2" id="KW-0328">Glycosyltransferase</keyword>
<dbReference type="GO" id="GO:0016757">
    <property type="term" value="F:glycosyltransferase activity"/>
    <property type="evidence" value="ECO:0007669"/>
    <property type="project" value="UniProtKB-KW"/>
</dbReference>
<keyword evidence="3 6" id="KW-0808">Transferase</keyword>
<dbReference type="Pfam" id="PF00534">
    <property type="entry name" value="Glycos_transf_1"/>
    <property type="match status" value="1"/>
</dbReference>
<evidence type="ECO:0000313" key="6">
    <source>
        <dbReference type="EMBL" id="BAG32746.1"/>
    </source>
</evidence>
<proteinExistence type="inferred from homology"/>
<evidence type="ECO:0000259" key="5">
    <source>
        <dbReference type="Pfam" id="PF13439"/>
    </source>
</evidence>
<dbReference type="HOGENOM" id="CLU_009583_14_0_10"/>
<feature type="domain" description="Glycosyl transferase family 1" evidence="4">
    <location>
        <begin position="178"/>
        <end position="313"/>
    </location>
</feature>
<evidence type="ECO:0000256" key="1">
    <source>
        <dbReference type="ARBA" id="ARBA00009481"/>
    </source>
</evidence>
<dbReference type="KEGG" id="pgn:PGN_0227"/>
<dbReference type="BioCyc" id="PGIN431947:G1G2V-255-MONOMER"/>